<accession>A0A1B3Z6G0</accession>
<dbReference type="NCBIfam" id="TIGR01484">
    <property type="entry name" value="HAD-SF-IIB"/>
    <property type="match status" value="1"/>
</dbReference>
<dbReference type="Pfam" id="PF08282">
    <property type="entry name" value="Hydrolase_3"/>
    <property type="match status" value="1"/>
</dbReference>
<dbReference type="CDD" id="cd07516">
    <property type="entry name" value="HAD_Pase"/>
    <property type="match status" value="1"/>
</dbReference>
<dbReference type="PANTHER" id="PTHR10000:SF8">
    <property type="entry name" value="HAD SUPERFAMILY HYDROLASE-LIKE, TYPE 3"/>
    <property type="match status" value="1"/>
</dbReference>
<dbReference type="InterPro" id="IPR023214">
    <property type="entry name" value="HAD_sf"/>
</dbReference>
<dbReference type="SFLD" id="SFLDG01140">
    <property type="entry name" value="C2.B:_Phosphomannomutase_and_P"/>
    <property type="match status" value="1"/>
</dbReference>
<dbReference type="PANTHER" id="PTHR10000">
    <property type="entry name" value="PHOSPHOSERINE PHOSPHATASE"/>
    <property type="match status" value="1"/>
</dbReference>
<proteinExistence type="predicted"/>
<gene>
    <name evidence="1" type="ORF">AWL63_02475</name>
</gene>
<dbReference type="InterPro" id="IPR000150">
    <property type="entry name" value="Cof"/>
</dbReference>
<dbReference type="InterPro" id="IPR036412">
    <property type="entry name" value="HAD-like_sf"/>
</dbReference>
<dbReference type="RefSeq" id="WP_069203597.1">
    <property type="nucleotide sequence ID" value="NZ_CP014168.1"/>
</dbReference>
<dbReference type="GO" id="GO:0005829">
    <property type="term" value="C:cytosol"/>
    <property type="evidence" value="ECO:0007669"/>
    <property type="project" value="TreeGrafter"/>
</dbReference>
<evidence type="ECO:0000313" key="1">
    <source>
        <dbReference type="EMBL" id="AOH83013.1"/>
    </source>
</evidence>
<dbReference type="STRING" id="1560345.AWL63_02475"/>
<dbReference type="Gene3D" id="3.30.1240.10">
    <property type="match status" value="1"/>
</dbReference>
<dbReference type="OrthoDB" id="7847955at2"/>
<dbReference type="PROSITE" id="PS01229">
    <property type="entry name" value="COF_2"/>
    <property type="match status" value="1"/>
</dbReference>
<reference evidence="1 2" key="1">
    <citation type="submission" date="2016-01" db="EMBL/GenBank/DDBJ databases">
        <title>Complete genome and mega plasmid sequence of Sphingomonas panacis DCY99 elicits systemic resistance in rice to Xanthomonas oryzae.</title>
        <authorList>
            <person name="Kim Y.J."/>
            <person name="Yang D.C."/>
            <person name="Sing P."/>
        </authorList>
    </citation>
    <scope>NUCLEOTIDE SEQUENCE [LARGE SCALE GENOMIC DNA]</scope>
    <source>
        <strain evidence="1 2">DCY99</strain>
    </source>
</reference>
<dbReference type="NCBIfam" id="TIGR00099">
    <property type="entry name" value="Cof-subfamily"/>
    <property type="match status" value="1"/>
</dbReference>
<keyword evidence="2" id="KW-1185">Reference proteome</keyword>
<sequence length="271" mass="28391">MSGATKDGIRLFISDLDGTLVDRKKQLTAGTIAAVARLKAAGIGFSVISARPRSGVQPIVDALELEVPIGAFNGGILFKRDGTMLAEHRIAPRVAAGMFELAQGLDVAPWLFADDKWYALAEQGPHFDSERVSANQSPIVVEDFAPYYDRADKITFVSDTPALLAGLLDRARAAYGDAATIAQSQTYYLDVTATAANKGDGVAALAESFGVPLSQTAVIGDQFNDLPMFARAGLSIAMGQAPDGVKALAQHVTGANDADGVAQAIDQIILA</sequence>
<evidence type="ECO:0000313" key="2">
    <source>
        <dbReference type="Proteomes" id="UP000094256"/>
    </source>
</evidence>
<keyword evidence="1" id="KW-0378">Hydrolase</keyword>
<dbReference type="SUPFAM" id="SSF56784">
    <property type="entry name" value="HAD-like"/>
    <property type="match status" value="1"/>
</dbReference>
<dbReference type="AlphaFoldDB" id="A0A1B3Z6G0"/>
<dbReference type="SFLD" id="SFLDS00003">
    <property type="entry name" value="Haloacid_Dehalogenase"/>
    <property type="match status" value="1"/>
</dbReference>
<dbReference type="InterPro" id="IPR006379">
    <property type="entry name" value="HAD-SF_hydro_IIB"/>
</dbReference>
<dbReference type="GO" id="GO:0000287">
    <property type="term" value="F:magnesium ion binding"/>
    <property type="evidence" value="ECO:0007669"/>
    <property type="project" value="TreeGrafter"/>
</dbReference>
<organism evidence="1 2">
    <name type="scientific">Sphingomonas panacis</name>
    <dbReference type="NCBI Taxonomy" id="1560345"/>
    <lineage>
        <taxon>Bacteria</taxon>
        <taxon>Pseudomonadati</taxon>
        <taxon>Pseudomonadota</taxon>
        <taxon>Alphaproteobacteria</taxon>
        <taxon>Sphingomonadales</taxon>
        <taxon>Sphingomonadaceae</taxon>
        <taxon>Sphingomonas</taxon>
    </lineage>
</organism>
<dbReference type="KEGG" id="span:AWL63_02475"/>
<protein>
    <submittedName>
        <fullName evidence="1">Hydrolase Cof</fullName>
    </submittedName>
</protein>
<dbReference type="Proteomes" id="UP000094256">
    <property type="component" value="Chromosome"/>
</dbReference>
<name>A0A1B3Z6G0_9SPHN</name>
<dbReference type="EMBL" id="CP014168">
    <property type="protein sequence ID" value="AOH83013.1"/>
    <property type="molecule type" value="Genomic_DNA"/>
</dbReference>
<dbReference type="Gene3D" id="3.40.50.1000">
    <property type="entry name" value="HAD superfamily/HAD-like"/>
    <property type="match status" value="1"/>
</dbReference>
<dbReference type="GO" id="GO:0016791">
    <property type="term" value="F:phosphatase activity"/>
    <property type="evidence" value="ECO:0007669"/>
    <property type="project" value="UniProtKB-ARBA"/>
</dbReference>